<name>A0A1V5ZL90_9BACT</name>
<evidence type="ECO:0000313" key="1">
    <source>
        <dbReference type="EMBL" id="OQB40724.1"/>
    </source>
</evidence>
<proteinExistence type="predicted"/>
<sequence length="59" mass="6902">MWVMKKDGKNKEKKAKMLKNKGIISRICGVFCVFCMVLKEERGFGRMEQREGVCEIKEC</sequence>
<dbReference type="EMBL" id="MWDB01000034">
    <property type="protein sequence ID" value="OQB40724.1"/>
    <property type="molecule type" value="Genomic_DNA"/>
</dbReference>
<organism evidence="1">
    <name type="scientific">candidate division CPR1 bacterium ADurb.Bin160</name>
    <dbReference type="NCBI Taxonomy" id="1852826"/>
    <lineage>
        <taxon>Bacteria</taxon>
        <taxon>candidate division CPR1</taxon>
    </lineage>
</organism>
<comment type="caution">
    <text evidence="1">The sequence shown here is derived from an EMBL/GenBank/DDBJ whole genome shotgun (WGS) entry which is preliminary data.</text>
</comment>
<accession>A0A1V5ZL90</accession>
<dbReference type="AlphaFoldDB" id="A0A1V5ZL90"/>
<dbReference type="Proteomes" id="UP000485621">
    <property type="component" value="Unassembled WGS sequence"/>
</dbReference>
<protein>
    <submittedName>
        <fullName evidence="1">Uncharacterized protein</fullName>
    </submittedName>
</protein>
<reference evidence="1" key="1">
    <citation type="submission" date="2017-02" db="EMBL/GenBank/DDBJ databases">
        <title>Delving into the versatile metabolic prowess of the omnipresent phylum Bacteroidetes.</title>
        <authorList>
            <person name="Nobu M.K."/>
            <person name="Mei R."/>
            <person name="Narihiro T."/>
            <person name="Kuroda K."/>
            <person name="Liu W.-T."/>
        </authorList>
    </citation>
    <scope>NUCLEOTIDE SEQUENCE</scope>
    <source>
        <strain evidence="1">ADurb.Bin160</strain>
    </source>
</reference>
<gene>
    <name evidence="1" type="ORF">BWY04_01235</name>
</gene>